<accession>A0A0R0EJ90</accession>
<evidence type="ECO:0000313" key="8">
    <source>
        <dbReference type="Proteomes" id="UP000008827"/>
    </source>
</evidence>
<dbReference type="Proteomes" id="UP000008827">
    <property type="component" value="Chromosome 19"/>
</dbReference>
<dbReference type="InterPro" id="IPR025476">
    <property type="entry name" value="Helitron_helicase-like"/>
</dbReference>
<dbReference type="CDD" id="cd18809">
    <property type="entry name" value="SF1_C_RecD"/>
    <property type="match status" value="1"/>
</dbReference>
<feature type="domain" description="DNA helicase Pif1-like 2B" evidence="5">
    <location>
        <begin position="1136"/>
        <end position="1182"/>
    </location>
</feature>
<dbReference type="OMA" id="AKEANTW"/>
<gene>
    <name evidence="6" type="ORF">GLYMA_19G078100</name>
</gene>
<keyword evidence="1" id="KW-0547">Nucleotide-binding</keyword>
<dbReference type="Pfam" id="PF05970">
    <property type="entry name" value="PIF1"/>
    <property type="match status" value="1"/>
</dbReference>
<dbReference type="Pfam" id="PF21530">
    <property type="entry name" value="Pif1_2B_dom"/>
    <property type="match status" value="1"/>
</dbReference>
<feature type="domain" description="DNA helicase Pif1-like DEAD-box helicase" evidence="3">
    <location>
        <begin position="896"/>
        <end position="1112"/>
    </location>
</feature>
<dbReference type="GO" id="GO:0005524">
    <property type="term" value="F:ATP binding"/>
    <property type="evidence" value="ECO:0007669"/>
    <property type="project" value="UniProtKB-KW"/>
</dbReference>
<dbReference type="PANTHER" id="PTHR10492">
    <property type="match status" value="1"/>
</dbReference>
<evidence type="ECO:0000259" key="3">
    <source>
        <dbReference type="Pfam" id="PF05970"/>
    </source>
</evidence>
<dbReference type="PANTHER" id="PTHR10492:SF78">
    <property type="entry name" value="ATP-DEPENDENT DNA HELICASE"/>
    <property type="match status" value="1"/>
</dbReference>
<keyword evidence="1" id="KW-0234">DNA repair</keyword>
<reference evidence="7" key="2">
    <citation type="submission" date="2018-02" db="UniProtKB">
        <authorList>
            <consortium name="EnsemblPlants"/>
        </authorList>
    </citation>
    <scope>IDENTIFICATION</scope>
    <source>
        <strain evidence="7">Williams 82</strain>
    </source>
</reference>
<protein>
    <recommendedName>
        <fullName evidence="1">ATP-dependent DNA helicase</fullName>
        <ecNumber evidence="1">5.6.2.3</ecNumber>
    </recommendedName>
</protein>
<sequence>MKWKILHKQGKIENTFCKKEEKLLTLKISNYQMVRMTTNPQLSPTLHTQCTPLANITSSWNHSDQRYTGEFEIRLRHTANVRSIQAFTIQTNLLHKFGKENLISSNLNPPSTSTSNTPATTSPITSTTSKLPNSSLGATYNDIGDPVWKCIHCKAMMWYDERINKDKQSKNPRFALCCGDDKIQLPLLEDPPQPMRQLLFDSNSTKSKNFQANIRSYNLMFAFRSPDTKVDIRYNTGKGPSTFRIHGQGHHLIGSLLPTPNNSPKFAQLYIYDTENEVQNKLAQNPQVLNGRLYNLPNTAEVASLIVGDEHTSNKRDIIIEKQSGRLKRINELHPTYLPLQYPLLYQKGEYGYRPNILHKPHPNSHVAKRKKVTMHEYFCFRMQSRDNEAQTILHLRRLVDKYINLNVYNNGPETHGNDKRKRIILPNSFVRSCRYMEQLYFDGMEICGHIGFPYLLLTLTCNPAWSEIQQKVRKCNLRPDDCLDVVSRIFKIKFTHLMNDLKSRHVFGIILGFVYTIEWQKRGLPHAHILIFLHPSNKYLNPEDIDNIIYVEIPNKDTHLELYELVSKHMIHGPCGLPNRRAPFYRRRKNGHMVEKNGIELDNRFVVSYSPHLLLKYRAHLNMEWCNQSTSIKYLFKYINKGSDRITTTIVNVQNKDFVYWKDTEQIGLVLSKKIVKESIFTAWMDSNQRYPQGRNLTYAQYLTKFVYVSRRRCWQPRKQGYTIGRLIWVPPSTGDLFYLRMMLSSTKGPQSYKDIRIVENVVYGTFREACLAKEANTWGSAHFLRKLFVKLLFMNTMDRPQYVWEQTWQWMTDDIVFNHTRQCIHLSVKESMHLFLSEIENLLQGNRKSLRDFPSMPYPIGYAANTHGNKLIFNEMSYDKELLHAEFNKYYHSLTNEQCVIFDNIMRVVTTQSGGVYFLYGYGGTGKTFIWKTLSSAIRSNGGIVLTVASSGIALLLLPGGRTTHFKFVIPVSATQNSTCNIHQGGDLTELLKITKLIIWDEASMCHKFSFEALDKSLKDIMHNDKPFGGKVIVFGGDFRQILPVVPRGSHSDIVHTSLNASYIWDHCQILKLTKNMRLQTNAAETNSHDLKQFSDWLLDIGDGKLGEPNDVYADSDDKSDELLNPGFGVLTLEFLNSLKTSGIPNHKSKIKVGTPIILLCNLDQADRIYNETRLIFTRLGAHVTYIPRMDMSPSDSPWPFKLIRRQFSFMVSFAMTINKSQGHSLAHVGLYLPNLVFSHGQLYVALS</sequence>
<keyword evidence="1" id="KW-0378">Hydrolase</keyword>
<feature type="domain" description="Helitron helicase-like" evidence="4">
    <location>
        <begin position="401"/>
        <end position="532"/>
    </location>
</feature>
<dbReference type="EnsemblPlants" id="KRG94347">
    <property type="protein sequence ID" value="KRG94347"/>
    <property type="gene ID" value="GLYMA_19G078100"/>
</dbReference>
<dbReference type="AlphaFoldDB" id="A0A0R0EJ90"/>
<evidence type="ECO:0000259" key="5">
    <source>
        <dbReference type="Pfam" id="PF21530"/>
    </source>
</evidence>
<dbReference type="GO" id="GO:0006310">
    <property type="term" value="P:DNA recombination"/>
    <property type="evidence" value="ECO:0007669"/>
    <property type="project" value="UniProtKB-KW"/>
</dbReference>
<dbReference type="InterPro" id="IPR049163">
    <property type="entry name" value="Pif1-like_2B_dom"/>
</dbReference>
<evidence type="ECO:0000313" key="6">
    <source>
        <dbReference type="EMBL" id="KRG94347.1"/>
    </source>
</evidence>
<feature type="compositionally biased region" description="Low complexity" evidence="2">
    <location>
        <begin position="105"/>
        <end position="129"/>
    </location>
</feature>
<dbReference type="GO" id="GO:0043139">
    <property type="term" value="F:5'-3' DNA helicase activity"/>
    <property type="evidence" value="ECO:0007669"/>
    <property type="project" value="UniProtKB-EC"/>
</dbReference>
<dbReference type="GO" id="GO:0000723">
    <property type="term" value="P:telomere maintenance"/>
    <property type="evidence" value="ECO:0007669"/>
    <property type="project" value="InterPro"/>
</dbReference>
<dbReference type="InterPro" id="IPR027417">
    <property type="entry name" value="P-loop_NTPase"/>
</dbReference>
<comment type="cofactor">
    <cofactor evidence="1">
        <name>Mg(2+)</name>
        <dbReference type="ChEBI" id="CHEBI:18420"/>
    </cofactor>
</comment>
<evidence type="ECO:0000313" key="7">
    <source>
        <dbReference type="EnsemblPlants" id="KRG94347"/>
    </source>
</evidence>
<dbReference type="EC" id="5.6.2.3" evidence="1"/>
<keyword evidence="1" id="KW-0347">Helicase</keyword>
<dbReference type="SUPFAM" id="SSF52540">
    <property type="entry name" value="P-loop containing nucleoside triphosphate hydrolases"/>
    <property type="match status" value="2"/>
</dbReference>
<organism evidence="6">
    <name type="scientific">Glycine max</name>
    <name type="common">Soybean</name>
    <name type="synonym">Glycine hispida</name>
    <dbReference type="NCBI Taxonomy" id="3847"/>
    <lineage>
        <taxon>Eukaryota</taxon>
        <taxon>Viridiplantae</taxon>
        <taxon>Streptophyta</taxon>
        <taxon>Embryophyta</taxon>
        <taxon>Tracheophyta</taxon>
        <taxon>Spermatophyta</taxon>
        <taxon>Magnoliopsida</taxon>
        <taxon>eudicotyledons</taxon>
        <taxon>Gunneridae</taxon>
        <taxon>Pentapetalae</taxon>
        <taxon>rosids</taxon>
        <taxon>fabids</taxon>
        <taxon>Fabales</taxon>
        <taxon>Fabaceae</taxon>
        <taxon>Papilionoideae</taxon>
        <taxon>50 kb inversion clade</taxon>
        <taxon>NPAAA clade</taxon>
        <taxon>indigoferoid/millettioid clade</taxon>
        <taxon>Phaseoleae</taxon>
        <taxon>Glycine</taxon>
        <taxon>Glycine subgen. Soja</taxon>
    </lineage>
</organism>
<name>A0A0R0EJ90_SOYBN</name>
<proteinExistence type="inferred from homology"/>
<dbReference type="GO" id="GO:0016787">
    <property type="term" value="F:hydrolase activity"/>
    <property type="evidence" value="ECO:0007669"/>
    <property type="project" value="UniProtKB-KW"/>
</dbReference>
<reference evidence="6" key="3">
    <citation type="submission" date="2018-07" db="EMBL/GenBank/DDBJ databases">
        <title>WGS assembly of Glycine max.</title>
        <authorList>
            <person name="Schmutz J."/>
            <person name="Cannon S."/>
            <person name="Schlueter J."/>
            <person name="Ma J."/>
            <person name="Mitros T."/>
            <person name="Nelson W."/>
            <person name="Hyten D."/>
            <person name="Song Q."/>
            <person name="Thelen J."/>
            <person name="Cheng J."/>
            <person name="Xu D."/>
            <person name="Hellsten U."/>
            <person name="May G."/>
            <person name="Yu Y."/>
            <person name="Sakurai T."/>
            <person name="Umezawa T."/>
            <person name="Bhattacharyya M."/>
            <person name="Sandhu D."/>
            <person name="Valliyodan B."/>
            <person name="Lindquist E."/>
            <person name="Peto M."/>
            <person name="Grant D."/>
            <person name="Shu S."/>
            <person name="Goodstein D."/>
            <person name="Barry K."/>
            <person name="Futrell-Griggs M."/>
            <person name="Abernathy B."/>
            <person name="Du J."/>
            <person name="Tian Z."/>
            <person name="Zhu L."/>
            <person name="Gill N."/>
            <person name="Joshi T."/>
            <person name="Libault M."/>
            <person name="Sethuraman A."/>
            <person name="Zhang X."/>
            <person name="Shinozaki K."/>
            <person name="Nguyen H."/>
            <person name="Wing R."/>
            <person name="Cregan P."/>
            <person name="Specht J."/>
            <person name="Grimwood J."/>
            <person name="Rokhsar D."/>
            <person name="Stacey G."/>
            <person name="Shoemaker R."/>
            <person name="Jackson S."/>
        </authorList>
    </citation>
    <scope>NUCLEOTIDE SEQUENCE</scope>
    <source>
        <tissue evidence="6">Callus</tissue>
    </source>
</reference>
<dbReference type="Pfam" id="PF14214">
    <property type="entry name" value="Helitron_like_N"/>
    <property type="match status" value="1"/>
</dbReference>
<dbReference type="Gramene" id="KRG94347">
    <property type="protein sequence ID" value="KRG94347"/>
    <property type="gene ID" value="GLYMA_19G078100"/>
</dbReference>
<evidence type="ECO:0000259" key="4">
    <source>
        <dbReference type="Pfam" id="PF14214"/>
    </source>
</evidence>
<evidence type="ECO:0000256" key="2">
    <source>
        <dbReference type="SAM" id="MobiDB-lite"/>
    </source>
</evidence>
<reference evidence="6 7" key="1">
    <citation type="journal article" date="2010" name="Nature">
        <title>Genome sequence of the palaeopolyploid soybean.</title>
        <authorList>
            <person name="Schmutz J."/>
            <person name="Cannon S.B."/>
            <person name="Schlueter J."/>
            <person name="Ma J."/>
            <person name="Mitros T."/>
            <person name="Nelson W."/>
            <person name="Hyten D.L."/>
            <person name="Song Q."/>
            <person name="Thelen J.J."/>
            <person name="Cheng J."/>
            <person name="Xu D."/>
            <person name="Hellsten U."/>
            <person name="May G.D."/>
            <person name="Yu Y."/>
            <person name="Sakurai T."/>
            <person name="Umezawa T."/>
            <person name="Bhattacharyya M.K."/>
            <person name="Sandhu D."/>
            <person name="Valliyodan B."/>
            <person name="Lindquist E."/>
            <person name="Peto M."/>
            <person name="Grant D."/>
            <person name="Shu S."/>
            <person name="Goodstein D."/>
            <person name="Barry K."/>
            <person name="Futrell-Griggs M."/>
            <person name="Abernathy B."/>
            <person name="Du J."/>
            <person name="Tian Z."/>
            <person name="Zhu L."/>
            <person name="Gill N."/>
            <person name="Joshi T."/>
            <person name="Libault M."/>
            <person name="Sethuraman A."/>
            <person name="Zhang X.-C."/>
            <person name="Shinozaki K."/>
            <person name="Nguyen H.T."/>
            <person name="Wing R.A."/>
            <person name="Cregan P."/>
            <person name="Specht J."/>
            <person name="Grimwood J."/>
            <person name="Rokhsar D."/>
            <person name="Stacey G."/>
            <person name="Shoemaker R.C."/>
            <person name="Jackson S.A."/>
        </authorList>
    </citation>
    <scope>NUCLEOTIDE SEQUENCE</scope>
    <source>
        <strain evidence="7">cv. Williams 82</strain>
        <tissue evidence="6">Callus</tissue>
    </source>
</reference>
<dbReference type="InterPro" id="IPR010285">
    <property type="entry name" value="DNA_helicase_pif1-like_DEAD"/>
</dbReference>
<dbReference type="GO" id="GO:0006281">
    <property type="term" value="P:DNA repair"/>
    <property type="evidence" value="ECO:0007669"/>
    <property type="project" value="UniProtKB-KW"/>
</dbReference>
<dbReference type="Gene3D" id="3.40.50.300">
    <property type="entry name" value="P-loop containing nucleotide triphosphate hydrolases"/>
    <property type="match status" value="1"/>
</dbReference>
<keyword evidence="8" id="KW-1185">Reference proteome</keyword>
<comment type="similarity">
    <text evidence="1">Belongs to the helicase family.</text>
</comment>
<dbReference type="InParanoid" id="A0A0R0EJ90"/>
<keyword evidence="1" id="KW-0067">ATP-binding</keyword>
<dbReference type="EMBL" id="CM000852">
    <property type="protein sequence ID" value="KRG94347.1"/>
    <property type="molecule type" value="Genomic_DNA"/>
</dbReference>
<feature type="region of interest" description="Disordered" evidence="2">
    <location>
        <begin position="105"/>
        <end position="131"/>
    </location>
</feature>
<comment type="catalytic activity">
    <reaction evidence="1">
        <text>ATP + H2O = ADP + phosphate + H(+)</text>
        <dbReference type="Rhea" id="RHEA:13065"/>
        <dbReference type="ChEBI" id="CHEBI:15377"/>
        <dbReference type="ChEBI" id="CHEBI:15378"/>
        <dbReference type="ChEBI" id="CHEBI:30616"/>
        <dbReference type="ChEBI" id="CHEBI:43474"/>
        <dbReference type="ChEBI" id="CHEBI:456216"/>
        <dbReference type="EC" id="5.6.2.3"/>
    </reaction>
</comment>
<keyword evidence="1" id="KW-0227">DNA damage</keyword>
<evidence type="ECO:0000256" key="1">
    <source>
        <dbReference type="RuleBase" id="RU363044"/>
    </source>
</evidence>
<keyword evidence="1" id="KW-0233">DNA recombination</keyword>